<evidence type="ECO:0000313" key="1">
    <source>
        <dbReference type="EMBL" id="SCB36016.1"/>
    </source>
</evidence>
<name>A0A1C3W810_9BRAD</name>
<evidence type="ECO:0000313" key="2">
    <source>
        <dbReference type="Proteomes" id="UP000183174"/>
    </source>
</evidence>
<dbReference type="EMBL" id="FMAE01000005">
    <property type="protein sequence ID" value="SCB36016.1"/>
    <property type="molecule type" value="Genomic_DNA"/>
</dbReference>
<dbReference type="AlphaFoldDB" id="A0A1C3W810"/>
<dbReference type="RefSeq" id="WP_276327049.1">
    <property type="nucleotide sequence ID" value="NZ_FMAE01000005.1"/>
</dbReference>
<gene>
    <name evidence="1" type="ORF">GA0061099_1005410</name>
</gene>
<sequence length="42" mass="4332">MPIFTAVAATTLAAVGITSTFIDEAETVEIDEGSEDDEGDAQ</sequence>
<protein>
    <submittedName>
        <fullName evidence="1">Uncharacterized protein</fullName>
    </submittedName>
</protein>
<accession>A0A1C3W810</accession>
<dbReference type="Proteomes" id="UP000183174">
    <property type="component" value="Unassembled WGS sequence"/>
</dbReference>
<reference evidence="1 2" key="1">
    <citation type="submission" date="2016-08" db="EMBL/GenBank/DDBJ databases">
        <authorList>
            <person name="Seilhamer J.J."/>
        </authorList>
    </citation>
    <scope>NUCLEOTIDE SEQUENCE [LARGE SCALE GENOMIC DNA]</scope>
    <source>
        <strain evidence="1 2">CCBAU 10071</strain>
    </source>
</reference>
<organism evidence="1 2">
    <name type="scientific">Bradyrhizobium yuanmingense</name>
    <dbReference type="NCBI Taxonomy" id="108015"/>
    <lineage>
        <taxon>Bacteria</taxon>
        <taxon>Pseudomonadati</taxon>
        <taxon>Pseudomonadota</taxon>
        <taxon>Alphaproteobacteria</taxon>
        <taxon>Hyphomicrobiales</taxon>
        <taxon>Nitrobacteraceae</taxon>
        <taxon>Bradyrhizobium</taxon>
    </lineage>
</organism>
<proteinExistence type="predicted"/>